<feature type="chain" id="PRO_5047429152" evidence="2">
    <location>
        <begin position="27"/>
        <end position="126"/>
    </location>
</feature>
<accession>A0ABY3PQ83</accession>
<organism evidence="3 4">
    <name type="scientific">Gloeobacter morelensis MG652769</name>
    <dbReference type="NCBI Taxonomy" id="2781736"/>
    <lineage>
        <taxon>Bacteria</taxon>
        <taxon>Bacillati</taxon>
        <taxon>Cyanobacteriota</taxon>
        <taxon>Cyanophyceae</taxon>
        <taxon>Gloeobacterales</taxon>
        <taxon>Gloeobacteraceae</taxon>
        <taxon>Gloeobacter</taxon>
        <taxon>Gloeobacter morelensis</taxon>
    </lineage>
</organism>
<reference evidence="3 4" key="1">
    <citation type="journal article" date="2021" name="Genome Biol. Evol.">
        <title>Complete Genome Sequencing of a Novel Gloeobacter Species from a Waterfall Cave in Mexico.</title>
        <authorList>
            <person name="Saw J.H."/>
            <person name="Cardona T."/>
            <person name="Montejano G."/>
        </authorList>
    </citation>
    <scope>NUCLEOTIDE SEQUENCE [LARGE SCALE GENOMIC DNA]</scope>
    <source>
        <strain evidence="3">MG652769</strain>
    </source>
</reference>
<evidence type="ECO:0000256" key="1">
    <source>
        <dbReference type="SAM" id="MobiDB-lite"/>
    </source>
</evidence>
<gene>
    <name evidence="3" type="ORF">ISF26_05545</name>
</gene>
<feature type="signal peptide" evidence="2">
    <location>
        <begin position="1"/>
        <end position="26"/>
    </location>
</feature>
<dbReference type="RefSeq" id="WP_230842921.1">
    <property type="nucleotide sequence ID" value="NZ_CP063845.1"/>
</dbReference>
<protein>
    <submittedName>
        <fullName evidence="3">Uncharacterized protein</fullName>
    </submittedName>
</protein>
<proteinExistence type="predicted"/>
<feature type="region of interest" description="Disordered" evidence="1">
    <location>
        <begin position="94"/>
        <end position="126"/>
    </location>
</feature>
<dbReference type="EMBL" id="CP063845">
    <property type="protein sequence ID" value="UFP95699.1"/>
    <property type="molecule type" value="Genomic_DNA"/>
</dbReference>
<sequence>MFQPVRFWILAIVFGWMSVCVTPAHAEVWQGTGQVVSGPGTGATVSLTVDYDGQKLKTLSGPPLEGSQVRIDQQGDVLELTIFRGNQVVKYRLKRVAPGGETPRGNPQEQSRRPSPAARIVSPNSG</sequence>
<evidence type="ECO:0000313" key="4">
    <source>
        <dbReference type="Proteomes" id="UP001054846"/>
    </source>
</evidence>
<dbReference type="Proteomes" id="UP001054846">
    <property type="component" value="Chromosome"/>
</dbReference>
<name>A0ABY3PQ83_9CYAN</name>
<evidence type="ECO:0000256" key="2">
    <source>
        <dbReference type="SAM" id="SignalP"/>
    </source>
</evidence>
<keyword evidence="2" id="KW-0732">Signal</keyword>
<keyword evidence="4" id="KW-1185">Reference proteome</keyword>
<evidence type="ECO:0000313" key="3">
    <source>
        <dbReference type="EMBL" id="UFP95699.1"/>
    </source>
</evidence>